<dbReference type="SMART" id="SM00422">
    <property type="entry name" value="HTH_MERR"/>
    <property type="match status" value="1"/>
</dbReference>
<dbReference type="OrthoDB" id="5242095at2"/>
<dbReference type="InterPro" id="IPR047057">
    <property type="entry name" value="MerR_fam"/>
</dbReference>
<comment type="caution">
    <text evidence="3">The sequence shown here is derived from an EMBL/GenBank/DDBJ whole genome shotgun (WGS) entry which is preliminary data.</text>
</comment>
<dbReference type="PANTHER" id="PTHR30204">
    <property type="entry name" value="REDOX-CYCLING DRUG-SENSING TRANSCRIPTIONAL ACTIVATOR SOXR"/>
    <property type="match status" value="1"/>
</dbReference>
<keyword evidence="4" id="KW-1185">Reference proteome</keyword>
<dbReference type="EMBL" id="PGEZ01000002">
    <property type="protein sequence ID" value="PJJ53920.1"/>
    <property type="molecule type" value="Genomic_DNA"/>
</dbReference>
<name>A0A0B2B6B0_9ACTN</name>
<organism evidence="3 4">
    <name type="scientific">Mumia flava</name>
    <dbReference type="NCBI Taxonomy" id="1348852"/>
    <lineage>
        <taxon>Bacteria</taxon>
        <taxon>Bacillati</taxon>
        <taxon>Actinomycetota</taxon>
        <taxon>Actinomycetes</taxon>
        <taxon>Propionibacteriales</taxon>
        <taxon>Nocardioidaceae</taxon>
        <taxon>Mumia</taxon>
    </lineage>
</organism>
<proteinExistence type="predicted"/>
<sequence length="217" mass="23108">MKISALAHEAGLPVATVKYYLREGLLPAGEATSATQARYDDRHLHRLRVIRALVEVAGLPLARAKQVLAAVDEPGPDPYAAVARAVEALPPYAEPADPACPRATALLEQHGLDVGVGSTALTQLEVALRGLEAAGRPLDPEAAGRYLADIRSMAEREVASVGRDPGASLPGVVEDVVLGTTLIEPVILAMRRVMHQALYRERTERSRPGHEADTLSP</sequence>
<dbReference type="PRINTS" id="PR00040">
    <property type="entry name" value="HTHMERR"/>
</dbReference>
<dbReference type="InterPro" id="IPR000551">
    <property type="entry name" value="MerR-type_HTH_dom"/>
</dbReference>
<dbReference type="GO" id="GO:0003700">
    <property type="term" value="F:DNA-binding transcription factor activity"/>
    <property type="evidence" value="ECO:0007669"/>
    <property type="project" value="InterPro"/>
</dbReference>
<evidence type="ECO:0000256" key="1">
    <source>
        <dbReference type="ARBA" id="ARBA00023125"/>
    </source>
</evidence>
<accession>A0A0B2B6B0</accession>
<evidence type="ECO:0000259" key="2">
    <source>
        <dbReference type="PROSITE" id="PS50937"/>
    </source>
</evidence>
<gene>
    <name evidence="3" type="ORF">CLV56_3422</name>
</gene>
<dbReference type="PANTHER" id="PTHR30204:SF98">
    <property type="entry name" value="HTH-TYPE TRANSCRIPTIONAL REGULATOR ADHR"/>
    <property type="match status" value="1"/>
</dbReference>
<evidence type="ECO:0000313" key="3">
    <source>
        <dbReference type="EMBL" id="PJJ53920.1"/>
    </source>
</evidence>
<keyword evidence="1 3" id="KW-0238">DNA-binding</keyword>
<feature type="domain" description="HTH merR-type" evidence="2">
    <location>
        <begin position="1"/>
        <end position="70"/>
    </location>
</feature>
<dbReference type="Proteomes" id="UP000230842">
    <property type="component" value="Unassembled WGS sequence"/>
</dbReference>
<dbReference type="RefSeq" id="WP_039359582.1">
    <property type="nucleotide sequence ID" value="NZ_PGEZ01000002.1"/>
</dbReference>
<dbReference type="GO" id="GO:0003677">
    <property type="term" value="F:DNA binding"/>
    <property type="evidence" value="ECO:0007669"/>
    <property type="project" value="UniProtKB-KW"/>
</dbReference>
<reference evidence="3 4" key="1">
    <citation type="submission" date="2017-11" db="EMBL/GenBank/DDBJ databases">
        <title>Genomic Encyclopedia of Archaeal and Bacterial Type Strains, Phase II (KMG-II): From Individual Species to Whole Genera.</title>
        <authorList>
            <person name="Goeker M."/>
        </authorList>
    </citation>
    <scope>NUCLEOTIDE SEQUENCE [LARGE SCALE GENOMIC DNA]</scope>
    <source>
        <strain evidence="3 4">DSM 27763</strain>
    </source>
</reference>
<dbReference type="InterPro" id="IPR009061">
    <property type="entry name" value="DNA-bd_dom_put_sf"/>
</dbReference>
<dbReference type="AlphaFoldDB" id="A0A0B2B6B0"/>
<dbReference type="Pfam" id="PF13411">
    <property type="entry name" value="MerR_1"/>
    <property type="match status" value="1"/>
</dbReference>
<evidence type="ECO:0000313" key="4">
    <source>
        <dbReference type="Proteomes" id="UP000230842"/>
    </source>
</evidence>
<dbReference type="SUPFAM" id="SSF46955">
    <property type="entry name" value="Putative DNA-binding domain"/>
    <property type="match status" value="1"/>
</dbReference>
<dbReference type="PROSITE" id="PS50937">
    <property type="entry name" value="HTH_MERR_2"/>
    <property type="match status" value="1"/>
</dbReference>
<dbReference type="Gene3D" id="1.10.1660.10">
    <property type="match status" value="1"/>
</dbReference>
<protein>
    <submittedName>
        <fullName evidence="3">DNA-binding transcriptional MerR regulator</fullName>
    </submittedName>
</protein>